<reference evidence="1 2" key="1">
    <citation type="submission" date="2021-06" db="EMBL/GenBank/DDBJ databases">
        <authorList>
            <person name="Palmer J.M."/>
        </authorList>
    </citation>
    <scope>NUCLEOTIDE SEQUENCE [LARGE SCALE GENOMIC DNA]</scope>
    <source>
        <strain evidence="1 2">XC_2019</strain>
        <tissue evidence="1">Muscle</tissue>
    </source>
</reference>
<evidence type="ECO:0000313" key="2">
    <source>
        <dbReference type="Proteomes" id="UP001434883"/>
    </source>
</evidence>
<keyword evidence="2" id="KW-1185">Reference proteome</keyword>
<accession>A0ABV0R5Q0</accession>
<organism evidence="1 2">
    <name type="scientific">Xenoophorus captivus</name>
    <dbReference type="NCBI Taxonomy" id="1517983"/>
    <lineage>
        <taxon>Eukaryota</taxon>
        <taxon>Metazoa</taxon>
        <taxon>Chordata</taxon>
        <taxon>Craniata</taxon>
        <taxon>Vertebrata</taxon>
        <taxon>Euteleostomi</taxon>
        <taxon>Actinopterygii</taxon>
        <taxon>Neopterygii</taxon>
        <taxon>Teleostei</taxon>
        <taxon>Neoteleostei</taxon>
        <taxon>Acanthomorphata</taxon>
        <taxon>Ovalentaria</taxon>
        <taxon>Atherinomorphae</taxon>
        <taxon>Cyprinodontiformes</taxon>
        <taxon>Goodeidae</taxon>
        <taxon>Xenoophorus</taxon>
    </lineage>
</organism>
<gene>
    <name evidence="1" type="ORF">XENOCAPTIV_029098</name>
</gene>
<protein>
    <submittedName>
        <fullName evidence="1">Uncharacterized protein</fullName>
    </submittedName>
</protein>
<evidence type="ECO:0000313" key="1">
    <source>
        <dbReference type="EMBL" id="MEQ2203351.1"/>
    </source>
</evidence>
<sequence>LDNELKHTSKLSTSRNLVKTQIPDVTRSSLEHYLGQHRMAALAQHSSSCGGGVKAKGSFKDTYVLRLSALVFSSGNNLLHYPPCDSAAPSHYHHLSAFWGVSQQ</sequence>
<comment type="caution">
    <text evidence="1">The sequence shown here is derived from an EMBL/GenBank/DDBJ whole genome shotgun (WGS) entry which is preliminary data.</text>
</comment>
<dbReference type="Proteomes" id="UP001434883">
    <property type="component" value="Unassembled WGS sequence"/>
</dbReference>
<name>A0ABV0R5Q0_9TELE</name>
<proteinExistence type="predicted"/>
<dbReference type="EMBL" id="JAHRIN010034434">
    <property type="protein sequence ID" value="MEQ2203351.1"/>
    <property type="molecule type" value="Genomic_DNA"/>
</dbReference>
<feature type="non-terminal residue" evidence="1">
    <location>
        <position position="1"/>
    </location>
</feature>